<dbReference type="GO" id="GO:0031676">
    <property type="term" value="C:plasma membrane-derived thylakoid membrane"/>
    <property type="evidence" value="ECO:0007669"/>
    <property type="project" value="UniProtKB-SubCell"/>
</dbReference>
<keyword evidence="5" id="KW-0793">Thylakoid</keyword>
<protein>
    <submittedName>
        <fullName evidence="10">Photosystem I reaction center subunit XII</fullName>
    </submittedName>
</protein>
<keyword evidence="6" id="KW-0472">Membrane</keyword>
<sequence length="295" mass="32815">MGGLLVNNLAAAGPLGLSAFDDSSRVELRPDWTEAELQSVFRAAYRQVLGNDYIMKSERLVSAESLLRQGMTTVRDFVRAIAKSDLYKSKFFYRNSNQRFVELNFKHLLGRAPYDEAEWGYHTGLCEEQGYDAEIDSYIDSMEYENKFGNNVVPYYTGFQVEAGVRTTGFTRMFRLYRGYASSDRGSIGGKSPRLTRELGQNFASRIDKPSGGGSGASGWKHAAIPDDAAPRKALGGTQQESGRVYRIEVTGILQPGYPKVRRSSSAILVPYEQLSQKLQEITKKGGKIVNVSRA</sequence>
<evidence type="ECO:0000256" key="4">
    <source>
        <dbReference type="ARBA" id="ARBA00022738"/>
    </source>
</evidence>
<dbReference type="GO" id="GO:0015979">
    <property type="term" value="P:photosynthesis"/>
    <property type="evidence" value="ECO:0007669"/>
    <property type="project" value="UniProtKB-KW"/>
</dbReference>
<dbReference type="PIRSF" id="PIRSF005898">
    <property type="entry name" value="Phycobilisome_CpeC/CpcI"/>
    <property type="match status" value="1"/>
</dbReference>
<proteinExistence type="inferred from homology"/>
<comment type="caution">
    <text evidence="10">The sequence shown here is derived from an EMBL/GenBank/DDBJ whole genome shotgun (WGS) entry which is preliminary data.</text>
</comment>
<dbReference type="InterPro" id="IPR016470">
    <property type="entry name" value="Phycobilisome"/>
</dbReference>
<dbReference type="RefSeq" id="WP_162423713.1">
    <property type="nucleotide sequence ID" value="NZ_WVIE01000014.1"/>
</dbReference>
<evidence type="ECO:0000256" key="6">
    <source>
        <dbReference type="ARBA" id="ARBA00023136"/>
    </source>
</evidence>
<evidence type="ECO:0000313" key="11">
    <source>
        <dbReference type="Proteomes" id="UP000646053"/>
    </source>
</evidence>
<evidence type="ECO:0000256" key="3">
    <source>
        <dbReference type="ARBA" id="ARBA00022549"/>
    </source>
</evidence>
<dbReference type="AlphaFoldDB" id="A0A8J8CJ13"/>
<keyword evidence="11" id="KW-1185">Reference proteome</keyword>
<evidence type="ECO:0000259" key="9">
    <source>
        <dbReference type="PROSITE" id="PS51445"/>
    </source>
</evidence>
<feature type="domain" description="CpcD-like" evidence="8">
    <location>
        <begin position="243"/>
        <end position="295"/>
    </location>
</feature>
<evidence type="ECO:0000313" key="10">
    <source>
        <dbReference type="EMBL" id="NDJ18184.1"/>
    </source>
</evidence>
<dbReference type="PANTHER" id="PTHR34011">
    <property type="entry name" value="PHYCOBILISOME 32.1 KDA LINKER POLYPEPTIDE, PHYCOCYANIN-ASSOCIATED, ROD 2-RELATED"/>
    <property type="match status" value="1"/>
</dbReference>
<evidence type="ECO:0000256" key="2">
    <source>
        <dbReference type="ARBA" id="ARBA00022531"/>
    </source>
</evidence>
<dbReference type="SMART" id="SM01094">
    <property type="entry name" value="CpcD"/>
    <property type="match status" value="1"/>
</dbReference>
<organism evidence="10 11">
    <name type="scientific">Myxacorys almedinensis A</name>
    <dbReference type="NCBI Taxonomy" id="2690445"/>
    <lineage>
        <taxon>Bacteria</taxon>
        <taxon>Bacillati</taxon>
        <taxon>Cyanobacteriota</taxon>
        <taxon>Cyanophyceae</taxon>
        <taxon>Leptolyngbyales</taxon>
        <taxon>Leptolyngbyaceae</taxon>
        <taxon>Myxacorys</taxon>
        <taxon>Myxacorys almedinensis</taxon>
    </lineage>
</organism>
<evidence type="ECO:0000256" key="1">
    <source>
        <dbReference type="ARBA" id="ARBA00004445"/>
    </source>
</evidence>
<keyword evidence="3" id="KW-0042">Antenna complex</keyword>
<evidence type="ECO:0000256" key="5">
    <source>
        <dbReference type="ARBA" id="ARBA00023078"/>
    </source>
</evidence>
<evidence type="ECO:0000256" key="7">
    <source>
        <dbReference type="PROSITE-ProRule" id="PRU00775"/>
    </source>
</evidence>
<dbReference type="PANTHER" id="PTHR34011:SF6">
    <property type="entry name" value="PHYCOBILIPROTEIN APCE"/>
    <property type="match status" value="1"/>
</dbReference>
<feature type="domain" description="PBS-linker" evidence="9">
    <location>
        <begin position="6"/>
        <end position="185"/>
    </location>
</feature>
<comment type="subcellular location">
    <subcellularLocation>
        <location evidence="1">Cellular thylakoid membrane</location>
        <topology evidence="1">Peripheral membrane protein</topology>
        <orientation evidence="1">Cytoplasmic side</orientation>
    </subcellularLocation>
</comment>
<dbReference type="InterPro" id="IPR038255">
    <property type="entry name" value="PBS_linker_sf"/>
</dbReference>
<dbReference type="Pfam" id="PF00427">
    <property type="entry name" value="PBS_linker_poly"/>
    <property type="match status" value="1"/>
</dbReference>
<accession>A0A8J8CJ13</accession>
<dbReference type="InterPro" id="IPR008213">
    <property type="entry name" value="CpcD-like_dom"/>
</dbReference>
<dbReference type="PROSITE" id="PS51441">
    <property type="entry name" value="CPCD_LIKE"/>
    <property type="match status" value="1"/>
</dbReference>
<evidence type="ECO:0000259" key="8">
    <source>
        <dbReference type="PROSITE" id="PS51441"/>
    </source>
</evidence>
<dbReference type="GO" id="GO:0030089">
    <property type="term" value="C:phycobilisome"/>
    <property type="evidence" value="ECO:0007669"/>
    <property type="project" value="UniProtKB-UniRule"/>
</dbReference>
<keyword evidence="4 7" id="KW-0605">Phycobilisome</keyword>
<reference evidence="10" key="1">
    <citation type="submission" date="2019-12" db="EMBL/GenBank/DDBJ databases">
        <title>High-Quality draft genome sequences of three cyanobacteria isolated from the limestone walls of the Old Cathedral of Coimbra.</title>
        <authorList>
            <person name="Tiago I."/>
            <person name="Soares F."/>
            <person name="Portugal A."/>
        </authorList>
    </citation>
    <scope>NUCLEOTIDE SEQUENCE</scope>
    <source>
        <strain evidence="10">A</strain>
    </source>
</reference>
<dbReference type="Proteomes" id="UP000646053">
    <property type="component" value="Unassembled WGS sequence"/>
</dbReference>
<dbReference type="InterPro" id="IPR001297">
    <property type="entry name" value="PBS_linker_dom"/>
</dbReference>
<gene>
    <name evidence="10" type="ORF">GS601_12935</name>
</gene>
<dbReference type="Pfam" id="PF01383">
    <property type="entry name" value="CpcD"/>
    <property type="match status" value="1"/>
</dbReference>
<comment type="similarity">
    <text evidence="7">Belongs to the phycobilisome linker protein family.</text>
</comment>
<dbReference type="PROSITE" id="PS51445">
    <property type="entry name" value="PBS_LINKER"/>
    <property type="match status" value="1"/>
</dbReference>
<dbReference type="EMBL" id="WVIE01000014">
    <property type="protein sequence ID" value="NDJ18184.1"/>
    <property type="molecule type" value="Genomic_DNA"/>
</dbReference>
<keyword evidence="2" id="KW-0602">Photosynthesis</keyword>
<name>A0A8J8CJ13_9CYAN</name>
<dbReference type="Gene3D" id="1.10.3130.20">
    <property type="entry name" value="Phycobilisome linker domain"/>
    <property type="match status" value="1"/>
</dbReference>